<evidence type="ECO:0000259" key="4">
    <source>
        <dbReference type="Pfam" id="PF00326"/>
    </source>
</evidence>
<reference evidence="5 6" key="1">
    <citation type="submission" date="2020-04" db="EMBL/GenBank/DDBJ databases">
        <title>Description of novel Gluconacetobacter.</title>
        <authorList>
            <person name="Sombolestani A."/>
        </authorList>
    </citation>
    <scope>NUCLEOTIDE SEQUENCE [LARGE SCALE GENOMIC DNA]</scope>
    <source>
        <strain evidence="5 6">LMG 19747</strain>
    </source>
</reference>
<evidence type="ECO:0000313" key="6">
    <source>
        <dbReference type="Proteomes" id="UP000589085"/>
    </source>
</evidence>
<keyword evidence="1" id="KW-0378">Hydrolase</keyword>
<dbReference type="GO" id="GO:0004252">
    <property type="term" value="F:serine-type endopeptidase activity"/>
    <property type="evidence" value="ECO:0007669"/>
    <property type="project" value="TreeGrafter"/>
</dbReference>
<feature type="region of interest" description="Disordered" evidence="3">
    <location>
        <begin position="174"/>
        <end position="195"/>
    </location>
</feature>
<dbReference type="PANTHER" id="PTHR42776">
    <property type="entry name" value="SERINE PEPTIDASE S9 FAMILY MEMBER"/>
    <property type="match status" value="1"/>
</dbReference>
<keyword evidence="2" id="KW-0720">Serine protease</keyword>
<dbReference type="SUPFAM" id="SSF82171">
    <property type="entry name" value="DPP6 N-terminal domain-like"/>
    <property type="match status" value="1"/>
</dbReference>
<accession>A0A7W4IDH1</accession>
<dbReference type="InterPro" id="IPR011042">
    <property type="entry name" value="6-blade_b-propeller_TolB-like"/>
</dbReference>
<evidence type="ECO:0000256" key="1">
    <source>
        <dbReference type="ARBA" id="ARBA00022801"/>
    </source>
</evidence>
<evidence type="ECO:0000313" key="5">
    <source>
        <dbReference type="EMBL" id="MBB2160747.1"/>
    </source>
</evidence>
<dbReference type="InterPro" id="IPR001375">
    <property type="entry name" value="Peptidase_S9_cat"/>
</dbReference>
<comment type="caution">
    <text evidence="5">The sequence shown here is derived from an EMBL/GenBank/DDBJ whole genome shotgun (WGS) entry which is preliminary data.</text>
</comment>
<dbReference type="GO" id="GO:0006508">
    <property type="term" value="P:proteolysis"/>
    <property type="evidence" value="ECO:0007669"/>
    <property type="project" value="InterPro"/>
</dbReference>
<keyword evidence="2" id="KW-0645">Protease</keyword>
<evidence type="ECO:0000256" key="2">
    <source>
        <dbReference type="ARBA" id="ARBA00022825"/>
    </source>
</evidence>
<protein>
    <submittedName>
        <fullName evidence="5">S9 family peptidase</fullName>
    </submittedName>
</protein>
<dbReference type="PROSITE" id="PS51257">
    <property type="entry name" value="PROKAR_LIPOPROTEIN"/>
    <property type="match status" value="1"/>
</dbReference>
<dbReference type="RefSeq" id="WP_182997606.1">
    <property type="nucleotide sequence ID" value="NZ_JABEQJ010000013.1"/>
</dbReference>
<dbReference type="EMBL" id="JABEQJ010000013">
    <property type="protein sequence ID" value="MBB2160747.1"/>
    <property type="molecule type" value="Genomic_DNA"/>
</dbReference>
<dbReference type="Gene3D" id="2.120.10.30">
    <property type="entry name" value="TolB, C-terminal domain"/>
    <property type="match status" value="2"/>
</dbReference>
<dbReference type="Proteomes" id="UP000589085">
    <property type="component" value="Unassembled WGS sequence"/>
</dbReference>
<dbReference type="AlphaFoldDB" id="A0A7W4IDH1"/>
<feature type="compositionally biased region" description="Low complexity" evidence="3">
    <location>
        <begin position="174"/>
        <end position="187"/>
    </location>
</feature>
<evidence type="ECO:0000256" key="3">
    <source>
        <dbReference type="SAM" id="MobiDB-lite"/>
    </source>
</evidence>
<dbReference type="Gene3D" id="3.40.50.1820">
    <property type="entry name" value="alpha/beta hydrolase"/>
    <property type="match status" value="1"/>
</dbReference>
<dbReference type="Pfam" id="PF00326">
    <property type="entry name" value="Peptidase_S9"/>
    <property type="match status" value="1"/>
</dbReference>
<organism evidence="5 6">
    <name type="scientific">Gluconacetobacter sacchari</name>
    <dbReference type="NCBI Taxonomy" id="92759"/>
    <lineage>
        <taxon>Bacteria</taxon>
        <taxon>Pseudomonadati</taxon>
        <taxon>Pseudomonadota</taxon>
        <taxon>Alphaproteobacteria</taxon>
        <taxon>Acetobacterales</taxon>
        <taxon>Acetobacteraceae</taxon>
        <taxon>Gluconacetobacter</taxon>
    </lineage>
</organism>
<dbReference type="SUPFAM" id="SSF53474">
    <property type="entry name" value="alpha/beta-Hydrolases"/>
    <property type="match status" value="1"/>
</dbReference>
<proteinExistence type="predicted"/>
<dbReference type="InterPro" id="IPR011659">
    <property type="entry name" value="WD40"/>
</dbReference>
<dbReference type="PANTHER" id="PTHR42776:SF27">
    <property type="entry name" value="DIPEPTIDYL PEPTIDASE FAMILY MEMBER 6"/>
    <property type="match status" value="1"/>
</dbReference>
<dbReference type="InterPro" id="IPR029058">
    <property type="entry name" value="AB_hydrolase_fold"/>
</dbReference>
<sequence>MARYGSFLCLSATRPVTALGIAFLGALAASSCFVRAARAAKPMITPEQISALRGVGDVALAPDGRHIVYGVRAFADPARPPVTRLWLRAVQPDGPAAALDGAQDNDSHPRWSPDGRRLAYIGRHGGAHDTLWLTGPAGGAPHALGPFAGDVTDFRWSPDGKALAILVRPASAAPGAPGAQMAGSAPDDAPPGPGLAIVTPADGHVRPVALDARAVFDVDWAPDGRSLVVRTGRSSGLDAFWYRSAVSIVDTEGHVLHRLPGHATAVHPVFSPDGRSLAWGHFDDKGIVGAVSRYDLSDGRSHPMGAGWSGSIRAMAWNPDGRSLTVLGLDDVTPCLARLDAADGTVRRTVGLGGQPYAFSMAGDGTVALPASTPSRAEDVWIVHDGHARPLTDLNPQVAGWPLGTQQVVRWRGRDGTALSGLLVLPPGREHGLPLFTQIHGGPYEAWTQGWLGSWHDWARLLASHGIAVFLPDPRGSEGRGTAFAEATRGDWGGADARDILDGIDMLTRRGIADPKRLALGGWSYGGFMAAWMAGHEERFLTVIDGAGITDLRAMALSTDVTTGFLPPYFGDPIDRAAEYAAHSPLDAVARVRIPVLLLHGMADSRVPPDQGLMFFNALRARGARVVLARYPGAPHWFGGAVGATVEADVQRRVLTWLTPILKPVP</sequence>
<name>A0A7W4IDH1_9PROT</name>
<dbReference type="Pfam" id="PF07676">
    <property type="entry name" value="PD40"/>
    <property type="match status" value="1"/>
</dbReference>
<feature type="domain" description="Peptidase S9 prolyl oligopeptidase catalytic" evidence="4">
    <location>
        <begin position="460"/>
        <end position="660"/>
    </location>
</feature>
<gene>
    <name evidence="5" type="ORF">HLH48_11285</name>
</gene>